<dbReference type="KEGG" id="hor:Hore_11270"/>
<feature type="transmembrane region" description="Helical" evidence="1">
    <location>
        <begin position="6"/>
        <end position="39"/>
    </location>
</feature>
<sequence>MYTVMVMGWVLIIFLFIISLAGVIIPLIPDIIPLWIGIIIYSIIGSQSLPLIYWVILITVTVVIFTSDYLTNAYFVKKYGGNKWSVLGSITGILAGIVILGPLGLVVGPFIFVLIIEIMKGKRFEAALKVSTGTVIAFFSSIFIKFSLHVFLIIWFIIIII</sequence>
<keyword evidence="1" id="KW-0472">Membrane</keyword>
<evidence type="ECO:0000313" key="2">
    <source>
        <dbReference type="EMBL" id="ACL69879.1"/>
    </source>
</evidence>
<dbReference type="PANTHER" id="PTHR39165:SF1">
    <property type="entry name" value="DUF456 DOMAIN-CONTAINING PROTEIN"/>
    <property type="match status" value="1"/>
</dbReference>
<feature type="transmembrane region" description="Helical" evidence="1">
    <location>
        <begin position="90"/>
        <end position="115"/>
    </location>
</feature>
<accession>B8CX60</accession>
<keyword evidence="1" id="KW-1133">Transmembrane helix</keyword>
<dbReference type="Pfam" id="PF04306">
    <property type="entry name" value="DUF456"/>
    <property type="match status" value="1"/>
</dbReference>
<dbReference type="RefSeq" id="WP_012636064.1">
    <property type="nucleotide sequence ID" value="NC_011899.1"/>
</dbReference>
<evidence type="ECO:0000256" key="1">
    <source>
        <dbReference type="SAM" id="Phobius"/>
    </source>
</evidence>
<dbReference type="Proteomes" id="UP000000719">
    <property type="component" value="Chromosome"/>
</dbReference>
<organism evidence="2 3">
    <name type="scientific">Halothermothrix orenii (strain H 168 / OCM 544 / DSM 9562)</name>
    <dbReference type="NCBI Taxonomy" id="373903"/>
    <lineage>
        <taxon>Bacteria</taxon>
        <taxon>Bacillati</taxon>
        <taxon>Bacillota</taxon>
        <taxon>Clostridia</taxon>
        <taxon>Halanaerobiales</taxon>
        <taxon>Halothermotrichaceae</taxon>
        <taxon>Halothermothrix</taxon>
    </lineage>
</organism>
<reference evidence="2 3" key="1">
    <citation type="journal article" date="2009" name="PLoS ONE">
        <title>Genome analysis of the anaerobic thermohalophilic bacterium Halothermothrix orenii.</title>
        <authorList>
            <person name="Mavromatis K."/>
            <person name="Ivanova N."/>
            <person name="Anderson I."/>
            <person name="Lykidis A."/>
            <person name="Hooper S.D."/>
            <person name="Sun H."/>
            <person name="Kunin V."/>
            <person name="Lapidus A."/>
            <person name="Hugenholtz P."/>
            <person name="Patel B."/>
            <person name="Kyrpides N.C."/>
        </authorList>
    </citation>
    <scope>NUCLEOTIDE SEQUENCE [LARGE SCALE GENOMIC DNA]</scope>
    <source>
        <strain evidence="3">H 168 / OCM 544 / DSM 9562</strain>
    </source>
</reference>
<proteinExistence type="predicted"/>
<feature type="transmembrane region" description="Helical" evidence="1">
    <location>
        <begin position="51"/>
        <end position="70"/>
    </location>
</feature>
<protein>
    <submittedName>
        <fullName evidence="2">Uncharacterized protein conserved in bacteria</fullName>
    </submittedName>
</protein>
<keyword evidence="1" id="KW-0812">Transmembrane</keyword>
<dbReference type="InterPro" id="IPR007403">
    <property type="entry name" value="DUF456"/>
</dbReference>
<name>B8CX60_HALOH</name>
<evidence type="ECO:0000313" key="3">
    <source>
        <dbReference type="Proteomes" id="UP000000719"/>
    </source>
</evidence>
<gene>
    <name evidence="2" type="ordered locus">Hore_11270</name>
</gene>
<keyword evidence="3" id="KW-1185">Reference proteome</keyword>
<dbReference type="PANTHER" id="PTHR39165">
    <property type="entry name" value="IG HYPOTHETICAL 17883"/>
    <property type="match status" value="1"/>
</dbReference>
<dbReference type="EMBL" id="CP001098">
    <property type="protein sequence ID" value="ACL69879.1"/>
    <property type="molecule type" value="Genomic_DNA"/>
</dbReference>
<dbReference type="eggNOG" id="COG2839">
    <property type="taxonomic scope" value="Bacteria"/>
</dbReference>
<dbReference type="AlphaFoldDB" id="B8CX60"/>
<feature type="transmembrane region" description="Helical" evidence="1">
    <location>
        <begin position="135"/>
        <end position="160"/>
    </location>
</feature>
<dbReference type="HOGENOM" id="CLU_109297_1_0_9"/>
<dbReference type="STRING" id="373903.Hore_11270"/>